<name>A0A1I5AP22_9NEIS</name>
<keyword evidence="4" id="KW-1185">Reference proteome</keyword>
<evidence type="ECO:0000313" key="3">
    <source>
        <dbReference type="EMBL" id="SFN64211.1"/>
    </source>
</evidence>
<keyword evidence="1" id="KW-0807">Transducer</keyword>
<dbReference type="PANTHER" id="PTHR32089">
    <property type="entry name" value="METHYL-ACCEPTING CHEMOTAXIS PROTEIN MCPB"/>
    <property type="match status" value="1"/>
</dbReference>
<dbReference type="GO" id="GO:0016020">
    <property type="term" value="C:membrane"/>
    <property type="evidence" value="ECO:0007669"/>
    <property type="project" value="InterPro"/>
</dbReference>
<gene>
    <name evidence="3" type="ORF">SAMN05660284_01942</name>
</gene>
<proteinExistence type="predicted"/>
<accession>A0A1I5AP22</accession>
<dbReference type="InterPro" id="IPR004089">
    <property type="entry name" value="MCPsignal_dom"/>
</dbReference>
<dbReference type="SUPFAM" id="SSF58104">
    <property type="entry name" value="Methyl-accepting chemotaxis protein (MCP) signaling domain"/>
    <property type="match status" value="1"/>
</dbReference>
<dbReference type="RefSeq" id="WP_245747875.1">
    <property type="nucleotide sequence ID" value="NZ_FOVE01000014.1"/>
</dbReference>
<dbReference type="AlphaFoldDB" id="A0A1I5AP22"/>
<evidence type="ECO:0000259" key="2">
    <source>
        <dbReference type="Pfam" id="PF00015"/>
    </source>
</evidence>
<dbReference type="EMBL" id="FOVE01000014">
    <property type="protein sequence ID" value="SFN64211.1"/>
    <property type="molecule type" value="Genomic_DNA"/>
</dbReference>
<dbReference type="PANTHER" id="PTHR32089:SF112">
    <property type="entry name" value="LYSOZYME-LIKE PROTEIN-RELATED"/>
    <property type="match status" value="1"/>
</dbReference>
<dbReference type="Gene3D" id="1.10.287.950">
    <property type="entry name" value="Methyl-accepting chemotaxis protein"/>
    <property type="match status" value="1"/>
</dbReference>
<reference evidence="4" key="1">
    <citation type="submission" date="2016-10" db="EMBL/GenBank/DDBJ databases">
        <authorList>
            <person name="Varghese N."/>
            <person name="Submissions S."/>
        </authorList>
    </citation>
    <scope>NUCLEOTIDE SEQUENCE [LARGE SCALE GENOMIC DNA]</scope>
    <source>
        <strain evidence="4">DSM 6150</strain>
    </source>
</reference>
<sequence length="121" mass="12998">GGATQDITRTIRAVQSDTDVAAARMEGVRDQVTLGVELAEKAAQALRDINEGARATLEKTREVANAAQEQSQVSNSIAGNVERIAQMVEESDAAVQAAHDQVRQLDELARELNQAAAKFRL</sequence>
<dbReference type="Pfam" id="PF00015">
    <property type="entry name" value="MCPsignal"/>
    <property type="match status" value="1"/>
</dbReference>
<organism evidence="3 4">
    <name type="scientific">Formivibrio citricus</name>
    <dbReference type="NCBI Taxonomy" id="83765"/>
    <lineage>
        <taxon>Bacteria</taxon>
        <taxon>Pseudomonadati</taxon>
        <taxon>Pseudomonadota</taxon>
        <taxon>Betaproteobacteria</taxon>
        <taxon>Neisseriales</taxon>
        <taxon>Chitinibacteraceae</taxon>
        <taxon>Formivibrio</taxon>
    </lineage>
</organism>
<evidence type="ECO:0000313" key="4">
    <source>
        <dbReference type="Proteomes" id="UP000242869"/>
    </source>
</evidence>
<protein>
    <submittedName>
        <fullName evidence="3">Methyl-accepting chemotaxis protein (MCP) signalling domain-containing protein</fullName>
    </submittedName>
</protein>
<dbReference type="Proteomes" id="UP000242869">
    <property type="component" value="Unassembled WGS sequence"/>
</dbReference>
<dbReference type="STRING" id="83765.SAMN05660284_01942"/>
<dbReference type="GO" id="GO:0007165">
    <property type="term" value="P:signal transduction"/>
    <property type="evidence" value="ECO:0007669"/>
    <property type="project" value="UniProtKB-KW"/>
</dbReference>
<feature type="domain" description="Methyl-accepting transducer" evidence="2">
    <location>
        <begin position="3"/>
        <end position="87"/>
    </location>
</feature>
<evidence type="ECO:0000256" key="1">
    <source>
        <dbReference type="ARBA" id="ARBA00023224"/>
    </source>
</evidence>
<feature type="non-terminal residue" evidence="3">
    <location>
        <position position="1"/>
    </location>
</feature>